<dbReference type="InterPro" id="IPR024391">
    <property type="entry name" value="LDB19_N"/>
</dbReference>
<evidence type="ECO:0000256" key="1">
    <source>
        <dbReference type="SAM" id="MobiDB-lite"/>
    </source>
</evidence>
<organism evidence="3 4">
    <name type="scientific">Pichia kluyveri</name>
    <name type="common">Yeast</name>
    <dbReference type="NCBI Taxonomy" id="36015"/>
    <lineage>
        <taxon>Eukaryota</taxon>
        <taxon>Fungi</taxon>
        <taxon>Dikarya</taxon>
        <taxon>Ascomycota</taxon>
        <taxon>Saccharomycotina</taxon>
        <taxon>Pichiomycetes</taxon>
        <taxon>Pichiales</taxon>
        <taxon>Pichiaceae</taxon>
        <taxon>Pichia</taxon>
    </lineage>
</organism>
<protein>
    <submittedName>
        <fullName evidence="3">Ldb19 protein</fullName>
    </submittedName>
</protein>
<keyword evidence="4" id="KW-1185">Reference proteome</keyword>
<evidence type="ECO:0000313" key="3">
    <source>
        <dbReference type="EMBL" id="GMM48838.1"/>
    </source>
</evidence>
<accession>A0AAV5RDQ4</accession>
<evidence type="ECO:0000313" key="4">
    <source>
        <dbReference type="Proteomes" id="UP001378960"/>
    </source>
</evidence>
<feature type="domain" description="LDB19 N-terminal" evidence="2">
    <location>
        <begin position="133"/>
        <end position="318"/>
    </location>
</feature>
<reference evidence="3 4" key="1">
    <citation type="journal article" date="2023" name="Elife">
        <title>Identification of key yeast species and microbe-microbe interactions impacting larval growth of Drosophila in the wild.</title>
        <authorList>
            <person name="Mure A."/>
            <person name="Sugiura Y."/>
            <person name="Maeda R."/>
            <person name="Honda K."/>
            <person name="Sakurai N."/>
            <person name="Takahashi Y."/>
            <person name="Watada M."/>
            <person name="Katoh T."/>
            <person name="Gotoh A."/>
            <person name="Gotoh Y."/>
            <person name="Taniguchi I."/>
            <person name="Nakamura K."/>
            <person name="Hayashi T."/>
            <person name="Katayama T."/>
            <person name="Uemura T."/>
            <person name="Hattori Y."/>
        </authorList>
    </citation>
    <scope>NUCLEOTIDE SEQUENCE [LARGE SCALE GENOMIC DNA]</scope>
    <source>
        <strain evidence="3 4">PK-24</strain>
    </source>
</reference>
<feature type="compositionally biased region" description="Low complexity" evidence="1">
    <location>
        <begin position="601"/>
        <end position="621"/>
    </location>
</feature>
<feature type="region of interest" description="Disordered" evidence="1">
    <location>
        <begin position="360"/>
        <end position="392"/>
    </location>
</feature>
<gene>
    <name evidence="3" type="ORF">DAPK24_054360</name>
</gene>
<evidence type="ECO:0000259" key="2">
    <source>
        <dbReference type="Pfam" id="PF13002"/>
    </source>
</evidence>
<dbReference type="Proteomes" id="UP001378960">
    <property type="component" value="Unassembled WGS sequence"/>
</dbReference>
<feature type="compositionally biased region" description="Low complexity" evidence="1">
    <location>
        <begin position="360"/>
        <end position="372"/>
    </location>
</feature>
<comment type="caution">
    <text evidence="3">The sequence shown here is derived from an EMBL/GenBank/DDBJ whole genome shotgun (WGS) entry which is preliminary data.</text>
</comment>
<name>A0AAV5RDQ4_PICKL</name>
<dbReference type="AlphaFoldDB" id="A0AAV5RDQ4"/>
<dbReference type="EMBL" id="BTGB01000009">
    <property type="protein sequence ID" value="GMM48838.1"/>
    <property type="molecule type" value="Genomic_DNA"/>
</dbReference>
<dbReference type="Pfam" id="PF13002">
    <property type="entry name" value="LDB19"/>
    <property type="match status" value="1"/>
</dbReference>
<feature type="region of interest" description="Disordered" evidence="1">
    <location>
        <begin position="592"/>
        <end position="623"/>
    </location>
</feature>
<sequence>MAPSFGKIFGFSSSKNNPLQPASTSSIAKPATQSIYDEYHTPQCNKPSKNQPIVVTVGIESPPIVFYGSPDSSAGAFFSGLFILDVLINNIQQQQQPQPEASPALSENLEPILSVSQVNKTILKNDYVVLNNVSLYLIQTIKYGKPFSPKSTTLESCNKCTNKITELARWDILTKKMAFAKGSSHSCPFSYVVPGDLPPSTVLSNTNTSIKYELICMVKYLDPITKKERIINLSQPIKILRSILREQDKNSTRIFPPTDVTSTAVIPNVVYPRSIFPVEIRMDNVSTSKRRWRMRKLNWRLEECITVKSNHCESHENKFNEVCLTTKKQKKMVKINKNSGGIGHASLNYHFSLPKKQLNNNNNSIDNQEPNIHPSDHEALQNEMPESTPEYTPLAPAASNWSIGASPMNSNIQSNSLDSMVSLSASNTNTTNNNNKLSNPNEVILPTNNQSEMYIEEIKTISSGEIKSGWKSDFSGRGRIELVVQISLMNLISMGINNTIAYRNSINSEKFNLGYDELFEDANSGCNCSIDIDDSNNGIYVTHNLILEVVIAEELMQSTLASSNHSTKSRHVPSNISSNSTAAIVTGNISSNRMRSSAPSTNINTNTNTNQTTVPITPTPTGRRTALMEDDFPDHRVGPDHVGGNKTDHSNHQQGLATGVARVLRMQFKVILSERPGMGVSLTDEVPPTYPSIAPLSPPSYAQAADDIILPNLDELVVPLENLENLDNLKLA</sequence>
<proteinExistence type="predicted"/>